<dbReference type="AlphaFoldDB" id="A0AAN6VGA9"/>
<evidence type="ECO:0000313" key="2">
    <source>
        <dbReference type="EMBL" id="KAK4150266.1"/>
    </source>
</evidence>
<reference evidence="2" key="2">
    <citation type="submission" date="2023-05" db="EMBL/GenBank/DDBJ databases">
        <authorList>
            <consortium name="Lawrence Berkeley National Laboratory"/>
            <person name="Steindorff A."/>
            <person name="Hensen N."/>
            <person name="Bonometti L."/>
            <person name="Westerberg I."/>
            <person name="Brannstrom I.O."/>
            <person name="Guillou S."/>
            <person name="Cros-Aarteil S."/>
            <person name="Calhoun S."/>
            <person name="Haridas S."/>
            <person name="Kuo A."/>
            <person name="Mondo S."/>
            <person name="Pangilinan J."/>
            <person name="Riley R."/>
            <person name="Labutti K."/>
            <person name="Andreopoulos B."/>
            <person name="Lipzen A."/>
            <person name="Chen C."/>
            <person name="Yanf M."/>
            <person name="Daum C."/>
            <person name="Ng V."/>
            <person name="Clum A."/>
            <person name="Ohm R."/>
            <person name="Martin F."/>
            <person name="Silar P."/>
            <person name="Natvig D."/>
            <person name="Lalanne C."/>
            <person name="Gautier V."/>
            <person name="Ament-Velasquez S.L."/>
            <person name="Kruys A."/>
            <person name="Hutchinson M.I."/>
            <person name="Powell A.J."/>
            <person name="Barry K."/>
            <person name="Miller A.N."/>
            <person name="Grigoriev I.V."/>
            <person name="Debuchy R."/>
            <person name="Gladieux P."/>
            <person name="Thoren M.H."/>
            <person name="Johannesson H."/>
        </authorList>
    </citation>
    <scope>NUCLEOTIDE SEQUENCE</scope>
    <source>
        <strain evidence="2">CBS 538.74</strain>
    </source>
</reference>
<feature type="region of interest" description="Disordered" evidence="1">
    <location>
        <begin position="1"/>
        <end position="20"/>
    </location>
</feature>
<comment type="caution">
    <text evidence="2">The sequence shown here is derived from an EMBL/GenBank/DDBJ whole genome shotgun (WGS) entry which is preliminary data.</text>
</comment>
<protein>
    <submittedName>
        <fullName evidence="2">Uncharacterized protein</fullName>
    </submittedName>
</protein>
<organism evidence="2 3">
    <name type="scientific">Chaetomidium leptoderma</name>
    <dbReference type="NCBI Taxonomy" id="669021"/>
    <lineage>
        <taxon>Eukaryota</taxon>
        <taxon>Fungi</taxon>
        <taxon>Dikarya</taxon>
        <taxon>Ascomycota</taxon>
        <taxon>Pezizomycotina</taxon>
        <taxon>Sordariomycetes</taxon>
        <taxon>Sordariomycetidae</taxon>
        <taxon>Sordariales</taxon>
        <taxon>Chaetomiaceae</taxon>
        <taxon>Chaetomidium</taxon>
    </lineage>
</organism>
<evidence type="ECO:0000313" key="3">
    <source>
        <dbReference type="Proteomes" id="UP001302745"/>
    </source>
</evidence>
<accession>A0AAN6VGA9</accession>
<reference evidence="2" key="1">
    <citation type="journal article" date="2023" name="Mol. Phylogenet. Evol.">
        <title>Genome-scale phylogeny and comparative genomics of the fungal order Sordariales.</title>
        <authorList>
            <person name="Hensen N."/>
            <person name="Bonometti L."/>
            <person name="Westerberg I."/>
            <person name="Brannstrom I.O."/>
            <person name="Guillou S."/>
            <person name="Cros-Aarteil S."/>
            <person name="Calhoun S."/>
            <person name="Haridas S."/>
            <person name="Kuo A."/>
            <person name="Mondo S."/>
            <person name="Pangilinan J."/>
            <person name="Riley R."/>
            <person name="LaButti K."/>
            <person name="Andreopoulos B."/>
            <person name="Lipzen A."/>
            <person name="Chen C."/>
            <person name="Yan M."/>
            <person name="Daum C."/>
            <person name="Ng V."/>
            <person name="Clum A."/>
            <person name="Steindorff A."/>
            <person name="Ohm R.A."/>
            <person name="Martin F."/>
            <person name="Silar P."/>
            <person name="Natvig D.O."/>
            <person name="Lalanne C."/>
            <person name="Gautier V."/>
            <person name="Ament-Velasquez S.L."/>
            <person name="Kruys A."/>
            <person name="Hutchinson M.I."/>
            <person name="Powell A.J."/>
            <person name="Barry K."/>
            <person name="Miller A.N."/>
            <person name="Grigoriev I.V."/>
            <person name="Debuchy R."/>
            <person name="Gladieux P."/>
            <person name="Hiltunen Thoren M."/>
            <person name="Johannesson H."/>
        </authorList>
    </citation>
    <scope>NUCLEOTIDE SEQUENCE</scope>
    <source>
        <strain evidence="2">CBS 538.74</strain>
    </source>
</reference>
<keyword evidence="3" id="KW-1185">Reference proteome</keyword>
<gene>
    <name evidence="2" type="ORF">C8A00DRAFT_18167</name>
</gene>
<sequence length="181" mass="20160">MGYPGDHSGDTDGPANGRSLTEPFATGQRYCIEFECFSGDEIEQHLAKLLSARTRGTDSVRRILNTFEAIFGSKLSSDKDRSFLLRGREEDVLDLLLTWIREKPIAPGLRREAFEHLSECLEHLGNLPAAPFTKKVLLSVKTRHGSLFTAQLSARELNGAAEWELDAVRDGIREMAEVDIA</sequence>
<name>A0AAN6VGA9_9PEZI</name>
<dbReference type="Proteomes" id="UP001302745">
    <property type="component" value="Unassembled WGS sequence"/>
</dbReference>
<proteinExistence type="predicted"/>
<dbReference type="EMBL" id="MU857084">
    <property type="protein sequence ID" value="KAK4150266.1"/>
    <property type="molecule type" value="Genomic_DNA"/>
</dbReference>
<evidence type="ECO:0000256" key="1">
    <source>
        <dbReference type="SAM" id="MobiDB-lite"/>
    </source>
</evidence>